<dbReference type="OrthoDB" id="2505551at2759"/>
<evidence type="ECO:0000313" key="1">
    <source>
        <dbReference type="EMBL" id="EFP81327.1"/>
    </source>
</evidence>
<dbReference type="EMBL" id="DS178278">
    <property type="protein sequence ID" value="EFP81327.1"/>
    <property type="molecule type" value="Genomic_DNA"/>
</dbReference>
<keyword evidence="2" id="KW-1185">Reference proteome</keyword>
<protein>
    <submittedName>
        <fullName evidence="1">Uncharacterized protein</fullName>
    </submittedName>
</protein>
<dbReference type="AlphaFoldDB" id="E3KAK3"/>
<evidence type="ECO:0000313" key="2">
    <source>
        <dbReference type="Proteomes" id="UP000008783"/>
    </source>
</evidence>
<dbReference type="InParanoid" id="E3KAK3"/>
<dbReference type="OMA" id="LSINCEP"/>
<dbReference type="KEGG" id="pgr:PGTG_06948"/>
<dbReference type="eggNOG" id="KOG4585">
    <property type="taxonomic scope" value="Eukaryota"/>
</dbReference>
<dbReference type="HOGENOM" id="CLU_172003_0_0_1"/>
<dbReference type="RefSeq" id="XP_003325746.1">
    <property type="nucleotide sequence ID" value="XM_003325698.1"/>
</dbReference>
<accession>E3KAK3</accession>
<reference evidence="2" key="2">
    <citation type="journal article" date="2011" name="Proc. Natl. Acad. Sci. U.S.A.">
        <title>Obligate biotrophy features unraveled by the genomic analysis of rust fungi.</title>
        <authorList>
            <person name="Duplessis S."/>
            <person name="Cuomo C.A."/>
            <person name="Lin Y.-C."/>
            <person name="Aerts A."/>
            <person name="Tisserant E."/>
            <person name="Veneault-Fourrey C."/>
            <person name="Joly D.L."/>
            <person name="Hacquard S."/>
            <person name="Amselem J."/>
            <person name="Cantarel B.L."/>
            <person name="Chiu R."/>
            <person name="Coutinho P.M."/>
            <person name="Feau N."/>
            <person name="Field M."/>
            <person name="Frey P."/>
            <person name="Gelhaye E."/>
            <person name="Goldberg J."/>
            <person name="Grabherr M.G."/>
            <person name="Kodira C.D."/>
            <person name="Kohler A."/>
            <person name="Kuees U."/>
            <person name="Lindquist E.A."/>
            <person name="Lucas S.M."/>
            <person name="Mago R."/>
            <person name="Mauceli E."/>
            <person name="Morin E."/>
            <person name="Murat C."/>
            <person name="Pangilinan J.L."/>
            <person name="Park R."/>
            <person name="Pearson M."/>
            <person name="Quesneville H."/>
            <person name="Rouhier N."/>
            <person name="Sakthikumar S."/>
            <person name="Salamov A.A."/>
            <person name="Schmutz J."/>
            <person name="Selles B."/>
            <person name="Shapiro H."/>
            <person name="Tanguay P."/>
            <person name="Tuskan G.A."/>
            <person name="Henrissat B."/>
            <person name="Van de Peer Y."/>
            <person name="Rouze P."/>
            <person name="Ellis J.G."/>
            <person name="Dodds P.N."/>
            <person name="Schein J.E."/>
            <person name="Zhong S."/>
            <person name="Hamelin R.C."/>
            <person name="Grigoriev I.V."/>
            <person name="Szabo L.J."/>
            <person name="Martin F."/>
        </authorList>
    </citation>
    <scope>NUCLEOTIDE SEQUENCE [LARGE SCALE GENOMIC DNA]</scope>
    <source>
        <strain evidence="2">CRL 75-36-700-3 / race SCCL</strain>
    </source>
</reference>
<dbReference type="GeneID" id="10536898"/>
<organism evidence="1 2">
    <name type="scientific">Puccinia graminis f. sp. tritici (strain CRL 75-36-700-3 / race SCCL)</name>
    <name type="common">Black stem rust fungus</name>
    <dbReference type="NCBI Taxonomy" id="418459"/>
    <lineage>
        <taxon>Eukaryota</taxon>
        <taxon>Fungi</taxon>
        <taxon>Dikarya</taxon>
        <taxon>Basidiomycota</taxon>
        <taxon>Pucciniomycotina</taxon>
        <taxon>Pucciniomycetes</taxon>
        <taxon>Pucciniales</taxon>
        <taxon>Pucciniaceae</taxon>
        <taxon>Puccinia</taxon>
    </lineage>
</organism>
<reference key="1">
    <citation type="submission" date="2007-01" db="EMBL/GenBank/DDBJ databases">
        <title>The Genome Sequence of Puccinia graminis f. sp. tritici Strain CRL 75-36-700-3.</title>
        <authorList>
            <consortium name="The Broad Institute Genome Sequencing Platform"/>
            <person name="Birren B."/>
            <person name="Lander E."/>
            <person name="Galagan J."/>
            <person name="Nusbaum C."/>
            <person name="Devon K."/>
            <person name="Cuomo C."/>
            <person name="Jaffe D."/>
            <person name="Butler J."/>
            <person name="Alvarez P."/>
            <person name="Gnerre S."/>
            <person name="Grabherr M."/>
            <person name="Mauceli E."/>
            <person name="Brockman W."/>
            <person name="Young S."/>
            <person name="LaButti K."/>
            <person name="Sykes S."/>
            <person name="DeCaprio D."/>
            <person name="Crawford M."/>
            <person name="Koehrsen M."/>
            <person name="Engels R."/>
            <person name="Montgomery P."/>
            <person name="Pearson M."/>
            <person name="Howarth C."/>
            <person name="Larson L."/>
            <person name="White J."/>
            <person name="Zeng Q."/>
            <person name="Kodira C."/>
            <person name="Yandava C."/>
            <person name="Alvarado L."/>
            <person name="O'Leary S."/>
            <person name="Szabo L."/>
            <person name="Dean R."/>
            <person name="Schein J."/>
        </authorList>
    </citation>
    <scope>NUCLEOTIDE SEQUENCE</scope>
    <source>
        <strain>CRL 75-36-700-3</strain>
    </source>
</reference>
<dbReference type="Proteomes" id="UP000008783">
    <property type="component" value="Unassembled WGS sequence"/>
</dbReference>
<dbReference type="VEuPathDB" id="FungiDB:PGTG_06948"/>
<proteinExistence type="predicted"/>
<sequence>MPPNTTSLQKRQHQHLVRQKKMILFMVILIGLRQWSKTIKSPYNDAPFTGDAYVQHILNGNRLRAQSMFQLSVNVFKICSDELFLLDEEPVSKLKTVFV</sequence>
<gene>
    <name evidence="1" type="ORF">PGTG_06948</name>
</gene>
<name>E3KAK3_PUCGT</name>